<evidence type="ECO:0000256" key="6">
    <source>
        <dbReference type="ARBA" id="ARBA00023136"/>
    </source>
</evidence>
<keyword evidence="3" id="KW-1003">Cell membrane</keyword>
<dbReference type="Proteomes" id="UP000027135">
    <property type="component" value="Unassembled WGS sequence"/>
</dbReference>
<dbReference type="InterPro" id="IPR052192">
    <property type="entry name" value="Insect_Ionotropic_Sensory_Rcpt"/>
</dbReference>
<dbReference type="GO" id="GO:0015276">
    <property type="term" value="F:ligand-gated monoatomic ion channel activity"/>
    <property type="evidence" value="ECO:0007669"/>
    <property type="project" value="InterPro"/>
</dbReference>
<comment type="subcellular location">
    <subcellularLocation>
        <location evidence="1">Cell membrane</location>
        <topology evidence="1">Multi-pass membrane protein</topology>
    </subcellularLocation>
</comment>
<evidence type="ECO:0000256" key="4">
    <source>
        <dbReference type="ARBA" id="ARBA00022692"/>
    </source>
</evidence>
<gene>
    <name evidence="12" type="ORF">L798_08613</name>
</gene>
<name>A0A067R1N4_ZOONE</name>
<feature type="transmembrane region" description="Helical" evidence="9">
    <location>
        <begin position="563"/>
        <end position="587"/>
    </location>
</feature>
<evidence type="ECO:0000256" key="5">
    <source>
        <dbReference type="ARBA" id="ARBA00022989"/>
    </source>
</evidence>
<dbReference type="SUPFAM" id="SSF53850">
    <property type="entry name" value="Periplasmic binding protein-like II"/>
    <property type="match status" value="1"/>
</dbReference>
<dbReference type="OMA" id="GENAWIV"/>
<organism evidence="12 13">
    <name type="scientific">Zootermopsis nevadensis</name>
    <name type="common">Dampwood termite</name>
    <dbReference type="NCBI Taxonomy" id="136037"/>
    <lineage>
        <taxon>Eukaryota</taxon>
        <taxon>Metazoa</taxon>
        <taxon>Ecdysozoa</taxon>
        <taxon>Arthropoda</taxon>
        <taxon>Hexapoda</taxon>
        <taxon>Insecta</taxon>
        <taxon>Pterygota</taxon>
        <taxon>Neoptera</taxon>
        <taxon>Polyneoptera</taxon>
        <taxon>Dictyoptera</taxon>
        <taxon>Blattodea</taxon>
        <taxon>Blattoidea</taxon>
        <taxon>Termitoidae</taxon>
        <taxon>Termopsidae</taxon>
        <taxon>Zootermopsis</taxon>
    </lineage>
</organism>
<feature type="signal peptide" evidence="10">
    <location>
        <begin position="1"/>
        <end position="17"/>
    </location>
</feature>
<keyword evidence="7" id="KW-0675">Receptor</keyword>
<comment type="similarity">
    <text evidence="2">Belongs to the glutamate-gated ion channel (TC 1.A.10.1) family.</text>
</comment>
<keyword evidence="13" id="KW-1185">Reference proteome</keyword>
<evidence type="ECO:0000256" key="10">
    <source>
        <dbReference type="SAM" id="SignalP"/>
    </source>
</evidence>
<feature type="transmembrane region" description="Helical" evidence="9">
    <location>
        <begin position="377"/>
        <end position="405"/>
    </location>
</feature>
<keyword evidence="8" id="KW-0325">Glycoprotein</keyword>
<dbReference type="AlphaFoldDB" id="A0A067R1N4"/>
<dbReference type="InParanoid" id="A0A067R1N4"/>
<keyword evidence="6 9" id="KW-0472">Membrane</keyword>
<accession>A0A067R1N4</accession>
<evidence type="ECO:0000256" key="7">
    <source>
        <dbReference type="ARBA" id="ARBA00023170"/>
    </source>
</evidence>
<sequence length="606" mass="69614">MFLNILMLSLLFASCLAHNFVEVLTAVQSHFRSGCVFLLHEENSFLRTAAIVNDLKSLRRKHIQATALFKATNTLECQHNRPLYVIRSTSAKYKTSIKSFLNIGRQSYAIWLLFLDKNSHLGTVLSNINIPFDCEFLVAQEADDHVVVLTEVYRVSPSLPLQTYRFGEWTYRERPNWPTLSFYQRRNNLQGLLFRTVFSEKLLKDNFNSGGRDYFFYRVWVILSNVMNFTIEYLPSEINGNGVLLDNGSWNGVVGILQRREADASIESLTMTSLRWNVVDLLSPLWVDRKYMFIKAATEFELSWLSIFYPFNCPLWFALIASILLLSTCLGIICQICHRNTEFRRNGLLQNICNSLFFIFSVFCGQGEKLGLTTTSIMVVCVSTDLLVVVLLASYSASLMSYLIVRRPRLPFRTFSEFLADGTFTLGVHRFSSLLSFFETTEDPVINQLYLSHIAPHKDTLPMSHLEGYTRVCSSHKYVYIHFLEFLEDKRNKLKCELTIVPGAFLTVTKSIALIRNSSYRGLFRYSLTKLRRNGILQQLLYVTKHGNEVQETPLISMDMTSLAPIFTVLAFGLVATILSISLEFAIHKCKKQKQTSYRMGNDWVL</sequence>
<dbReference type="InterPro" id="IPR001320">
    <property type="entry name" value="Iontro_rcpt_C"/>
</dbReference>
<dbReference type="EMBL" id="KK852771">
    <property type="protein sequence ID" value="KDR16871.1"/>
    <property type="molecule type" value="Genomic_DNA"/>
</dbReference>
<keyword evidence="5 9" id="KW-1133">Transmembrane helix</keyword>
<feature type="chain" id="PRO_5001644611" description="Ionotropic glutamate receptor C-terminal domain-containing protein" evidence="10">
    <location>
        <begin position="18"/>
        <end position="606"/>
    </location>
</feature>
<evidence type="ECO:0000256" key="1">
    <source>
        <dbReference type="ARBA" id="ARBA00004651"/>
    </source>
</evidence>
<protein>
    <recommendedName>
        <fullName evidence="11">Ionotropic glutamate receptor C-terminal domain-containing protein</fullName>
    </recommendedName>
</protein>
<dbReference type="Gene3D" id="1.10.287.70">
    <property type="match status" value="1"/>
</dbReference>
<dbReference type="Pfam" id="PF00060">
    <property type="entry name" value="Lig_chan"/>
    <property type="match status" value="1"/>
</dbReference>
<feature type="domain" description="Ionotropic glutamate receptor C-terminal" evidence="11">
    <location>
        <begin position="315"/>
        <end position="574"/>
    </location>
</feature>
<dbReference type="eggNOG" id="KOG1052">
    <property type="taxonomic scope" value="Eukaryota"/>
</dbReference>
<dbReference type="PANTHER" id="PTHR42643">
    <property type="entry name" value="IONOTROPIC RECEPTOR 20A-RELATED"/>
    <property type="match status" value="1"/>
</dbReference>
<evidence type="ECO:0000259" key="11">
    <source>
        <dbReference type="Pfam" id="PF00060"/>
    </source>
</evidence>
<evidence type="ECO:0000313" key="13">
    <source>
        <dbReference type="Proteomes" id="UP000027135"/>
    </source>
</evidence>
<keyword evidence="10" id="KW-0732">Signal</keyword>
<feature type="transmembrane region" description="Helical" evidence="9">
    <location>
        <begin position="315"/>
        <end position="336"/>
    </location>
</feature>
<evidence type="ECO:0000256" key="8">
    <source>
        <dbReference type="ARBA" id="ARBA00023180"/>
    </source>
</evidence>
<evidence type="ECO:0000256" key="9">
    <source>
        <dbReference type="SAM" id="Phobius"/>
    </source>
</evidence>
<dbReference type="Gene3D" id="3.40.190.10">
    <property type="entry name" value="Periplasmic binding protein-like II"/>
    <property type="match status" value="1"/>
</dbReference>
<keyword evidence="4 9" id="KW-0812">Transmembrane</keyword>
<dbReference type="PANTHER" id="PTHR42643:SF30">
    <property type="entry name" value="IONOTROPIC RECEPTOR 40A-RELATED"/>
    <property type="match status" value="1"/>
</dbReference>
<reference evidence="12 13" key="1">
    <citation type="journal article" date="2014" name="Nat. Commun.">
        <title>Molecular traces of alternative social organization in a termite genome.</title>
        <authorList>
            <person name="Terrapon N."/>
            <person name="Li C."/>
            <person name="Robertson H.M."/>
            <person name="Ji L."/>
            <person name="Meng X."/>
            <person name="Booth W."/>
            <person name="Chen Z."/>
            <person name="Childers C.P."/>
            <person name="Glastad K.M."/>
            <person name="Gokhale K."/>
            <person name="Gowin J."/>
            <person name="Gronenberg W."/>
            <person name="Hermansen R.A."/>
            <person name="Hu H."/>
            <person name="Hunt B.G."/>
            <person name="Huylmans A.K."/>
            <person name="Khalil S.M."/>
            <person name="Mitchell R.D."/>
            <person name="Munoz-Torres M.C."/>
            <person name="Mustard J.A."/>
            <person name="Pan H."/>
            <person name="Reese J.T."/>
            <person name="Scharf M.E."/>
            <person name="Sun F."/>
            <person name="Vogel H."/>
            <person name="Xiao J."/>
            <person name="Yang W."/>
            <person name="Yang Z."/>
            <person name="Yang Z."/>
            <person name="Zhou J."/>
            <person name="Zhu J."/>
            <person name="Brent C.S."/>
            <person name="Elsik C.G."/>
            <person name="Goodisman M.A."/>
            <person name="Liberles D.A."/>
            <person name="Roe R.M."/>
            <person name="Vargo E.L."/>
            <person name="Vilcinskas A."/>
            <person name="Wang J."/>
            <person name="Bornberg-Bauer E."/>
            <person name="Korb J."/>
            <person name="Zhang G."/>
            <person name="Liebig J."/>
        </authorList>
    </citation>
    <scope>NUCLEOTIDE SEQUENCE [LARGE SCALE GENOMIC DNA]</scope>
    <source>
        <tissue evidence="12">Whole organism</tissue>
    </source>
</reference>
<evidence type="ECO:0000256" key="3">
    <source>
        <dbReference type="ARBA" id="ARBA00022475"/>
    </source>
</evidence>
<evidence type="ECO:0000256" key="2">
    <source>
        <dbReference type="ARBA" id="ARBA00008685"/>
    </source>
</evidence>
<proteinExistence type="inferred from homology"/>
<dbReference type="GO" id="GO:0050906">
    <property type="term" value="P:detection of stimulus involved in sensory perception"/>
    <property type="evidence" value="ECO:0007669"/>
    <property type="project" value="UniProtKB-ARBA"/>
</dbReference>
<evidence type="ECO:0000313" key="12">
    <source>
        <dbReference type="EMBL" id="KDR16871.1"/>
    </source>
</evidence>
<dbReference type="GO" id="GO:0005886">
    <property type="term" value="C:plasma membrane"/>
    <property type="evidence" value="ECO:0007669"/>
    <property type="project" value="UniProtKB-SubCell"/>
</dbReference>